<dbReference type="Proteomes" id="UP001378242">
    <property type="component" value="Unassembled WGS sequence"/>
</dbReference>
<accession>A0ABU9GIH0</accession>
<dbReference type="InterPro" id="IPR002491">
    <property type="entry name" value="ABC_transptr_periplasmic_BD"/>
</dbReference>
<comment type="caution">
    <text evidence="2">The sequence shown here is derived from an EMBL/GenBank/DDBJ whole genome shotgun (WGS) entry which is preliminary data.</text>
</comment>
<feature type="domain" description="Fe/B12 periplasmic-binding" evidence="1">
    <location>
        <begin position="33"/>
        <end position="283"/>
    </location>
</feature>
<sequence>MLLTAMPSLAWAASLSVVDDGGETVTLSRPAHRVVTLAPHAAELVAAAGGLAHLVAVSQGSDYPPQVKTLPRVASYQGPNLEAVLAARPALIVAWGSGLSAEMQARLAALGLTTFLSEPRTLAQVLSNIERLGVLMGTRPEAEAYVARLEKRISHLEARDGMEGDAPLPVFFQLGESPMTTLAGGHLVNELIRRCGGEPLLSDAPTVVPQIRREALWLAGPRLILHPVAAGAPRERWKAAWRARGGPLASVALVGLDPDPVSRPGPRSVEAMAQICHAISVQRAAR</sequence>
<reference evidence="2 3" key="1">
    <citation type="submission" date="2024-02" db="EMBL/GenBank/DDBJ databases">
        <title>Bacteria isolated from the canopy kelp, Nereocystis luetkeana.</title>
        <authorList>
            <person name="Pfister C.A."/>
            <person name="Younker I.T."/>
            <person name="Light S.H."/>
        </authorList>
    </citation>
    <scope>NUCLEOTIDE SEQUENCE [LARGE SCALE GENOMIC DNA]</scope>
    <source>
        <strain evidence="2 3">TI.5.07</strain>
    </source>
</reference>
<dbReference type="EMBL" id="JBAKAP010000016">
    <property type="protein sequence ID" value="MEL0617925.1"/>
    <property type="molecule type" value="Genomic_DNA"/>
</dbReference>
<dbReference type="Pfam" id="PF01497">
    <property type="entry name" value="Peripla_BP_2"/>
    <property type="match status" value="1"/>
</dbReference>
<dbReference type="PROSITE" id="PS50983">
    <property type="entry name" value="FE_B12_PBP"/>
    <property type="match status" value="1"/>
</dbReference>
<dbReference type="PANTHER" id="PTHR30535">
    <property type="entry name" value="VITAMIN B12-BINDING PROTEIN"/>
    <property type="match status" value="1"/>
</dbReference>
<protein>
    <submittedName>
        <fullName evidence="2">ABC transporter substrate-binding protein</fullName>
    </submittedName>
</protein>
<dbReference type="SUPFAM" id="SSF53807">
    <property type="entry name" value="Helical backbone' metal receptor"/>
    <property type="match status" value="1"/>
</dbReference>
<gene>
    <name evidence="2" type="ORF">V6243_13925</name>
</gene>
<evidence type="ECO:0000313" key="2">
    <source>
        <dbReference type="EMBL" id="MEL0617925.1"/>
    </source>
</evidence>
<evidence type="ECO:0000313" key="3">
    <source>
        <dbReference type="Proteomes" id="UP001378242"/>
    </source>
</evidence>
<dbReference type="RefSeq" id="WP_167593048.1">
    <property type="nucleotide sequence ID" value="NZ_BJOH01000014.1"/>
</dbReference>
<organism evidence="2 3">
    <name type="scientific">Cobetia marina</name>
    <name type="common">Deleya marina</name>
    <dbReference type="NCBI Taxonomy" id="28258"/>
    <lineage>
        <taxon>Bacteria</taxon>
        <taxon>Pseudomonadati</taxon>
        <taxon>Pseudomonadota</taxon>
        <taxon>Gammaproteobacteria</taxon>
        <taxon>Oceanospirillales</taxon>
        <taxon>Halomonadaceae</taxon>
        <taxon>Cobetia</taxon>
    </lineage>
</organism>
<name>A0ABU9GIH0_COBMA</name>
<dbReference type="Gene3D" id="3.40.50.1980">
    <property type="entry name" value="Nitrogenase molybdenum iron protein domain"/>
    <property type="match status" value="2"/>
</dbReference>
<keyword evidence="3" id="KW-1185">Reference proteome</keyword>
<dbReference type="GeneID" id="43178827"/>
<dbReference type="PANTHER" id="PTHR30535:SF34">
    <property type="entry name" value="MOLYBDATE-BINDING PROTEIN MOLA"/>
    <property type="match status" value="1"/>
</dbReference>
<proteinExistence type="predicted"/>
<evidence type="ECO:0000259" key="1">
    <source>
        <dbReference type="PROSITE" id="PS50983"/>
    </source>
</evidence>
<dbReference type="InterPro" id="IPR050902">
    <property type="entry name" value="ABC_Transporter_SBP"/>
</dbReference>